<accession>A0A367JZV8</accession>
<dbReference type="EMBL" id="PJQM01002419">
    <property type="protein sequence ID" value="RCH95522.1"/>
    <property type="molecule type" value="Genomic_DNA"/>
</dbReference>
<name>A0A367JZV8_RHIST</name>
<evidence type="ECO:0000256" key="1">
    <source>
        <dbReference type="SAM" id="MobiDB-lite"/>
    </source>
</evidence>
<evidence type="ECO:0000313" key="3">
    <source>
        <dbReference type="Proteomes" id="UP000253551"/>
    </source>
</evidence>
<proteinExistence type="predicted"/>
<feature type="region of interest" description="Disordered" evidence="1">
    <location>
        <begin position="153"/>
        <end position="172"/>
    </location>
</feature>
<dbReference type="Proteomes" id="UP000253551">
    <property type="component" value="Unassembled WGS sequence"/>
</dbReference>
<dbReference type="OrthoDB" id="2286688at2759"/>
<evidence type="ECO:0000313" key="2">
    <source>
        <dbReference type="EMBL" id="RCH95522.1"/>
    </source>
</evidence>
<gene>
    <name evidence="2" type="ORF">CU098_005051</name>
</gene>
<organism evidence="2 3">
    <name type="scientific">Rhizopus stolonifer</name>
    <name type="common">Rhizopus nigricans</name>
    <dbReference type="NCBI Taxonomy" id="4846"/>
    <lineage>
        <taxon>Eukaryota</taxon>
        <taxon>Fungi</taxon>
        <taxon>Fungi incertae sedis</taxon>
        <taxon>Mucoromycota</taxon>
        <taxon>Mucoromycotina</taxon>
        <taxon>Mucoromycetes</taxon>
        <taxon>Mucorales</taxon>
        <taxon>Mucorineae</taxon>
        <taxon>Rhizopodaceae</taxon>
        <taxon>Rhizopus</taxon>
    </lineage>
</organism>
<dbReference type="AlphaFoldDB" id="A0A367JZV8"/>
<sequence length="368" mass="41382">MDVQTVSYSKKLKYVSFNNELLPSKNNTWSGAYLNSQEPKRHRINITEIESNFFMNFLPIEERISYYEKEYETCMESQTQLSAWIKSIKDKGPPRFLKEASARPSRSRFSDIFFMKNKRKSYLSYEATEATPTVKSSLSTFLKKATESLSTSCKQVPSLKRHSQKKMPSPSVSYQRHFSLKGFSRTKPQQSLSLCPLKNKAGSTPNDVSSTSKRLSSALSRKKPLPCFDIGSNVSLSSSPFLESTDCDRLEESNRYQIIQTNVPSSKLQTLQSIHSSIGASDDDMAVSSPSFESIHLAASPVSSSPKHANVLANEKSIFLKKAKQVHLDTVCQEQKKKRSSLLTAPSLSTLKILSQKSQLLKRQSMVT</sequence>
<protein>
    <submittedName>
        <fullName evidence="2">Uncharacterized protein</fullName>
    </submittedName>
</protein>
<reference evidence="2 3" key="1">
    <citation type="journal article" date="2018" name="G3 (Bethesda)">
        <title>Phylogenetic and Phylogenomic Definition of Rhizopus Species.</title>
        <authorList>
            <person name="Gryganskyi A.P."/>
            <person name="Golan J."/>
            <person name="Dolatabadi S."/>
            <person name="Mondo S."/>
            <person name="Robb S."/>
            <person name="Idnurm A."/>
            <person name="Muszewska A."/>
            <person name="Steczkiewicz K."/>
            <person name="Masonjones S."/>
            <person name="Liao H.L."/>
            <person name="Gajdeczka M.T."/>
            <person name="Anike F."/>
            <person name="Vuek A."/>
            <person name="Anishchenko I.M."/>
            <person name="Voigt K."/>
            <person name="de Hoog G.S."/>
            <person name="Smith M.E."/>
            <person name="Heitman J."/>
            <person name="Vilgalys R."/>
            <person name="Stajich J.E."/>
        </authorList>
    </citation>
    <scope>NUCLEOTIDE SEQUENCE [LARGE SCALE GENOMIC DNA]</scope>
    <source>
        <strain evidence="2 3">LSU 92-RS-03</strain>
    </source>
</reference>
<keyword evidence="3" id="KW-1185">Reference proteome</keyword>
<feature type="region of interest" description="Disordered" evidence="1">
    <location>
        <begin position="196"/>
        <end position="216"/>
    </location>
</feature>
<comment type="caution">
    <text evidence="2">The sequence shown here is derived from an EMBL/GenBank/DDBJ whole genome shotgun (WGS) entry which is preliminary data.</text>
</comment>